<feature type="domain" description="HRDC" evidence="10">
    <location>
        <begin position="493"/>
        <end position="573"/>
    </location>
</feature>
<dbReference type="InterPro" id="IPR036397">
    <property type="entry name" value="RNaseH_sf"/>
</dbReference>
<evidence type="ECO:0000313" key="12">
    <source>
        <dbReference type="Proteomes" id="UP000008698"/>
    </source>
</evidence>
<gene>
    <name evidence="11" type="ORF">VDBG_03613</name>
</gene>
<feature type="region of interest" description="Disordered" evidence="9">
    <location>
        <begin position="584"/>
        <end position="614"/>
    </location>
</feature>
<dbReference type="GO" id="GO:0071035">
    <property type="term" value="P:nuclear polyadenylation-dependent rRNA catabolic process"/>
    <property type="evidence" value="ECO:0007669"/>
    <property type="project" value="TreeGrafter"/>
</dbReference>
<keyword evidence="3" id="KW-0540">Nuclease</keyword>
<reference evidence="12" key="1">
    <citation type="journal article" date="2011" name="PLoS Pathog.">
        <title>Comparative genomics yields insights into niche adaptation of plant vascular wilt pathogens.</title>
        <authorList>
            <person name="Klosterman S.J."/>
            <person name="Subbarao K.V."/>
            <person name="Kang S."/>
            <person name="Veronese P."/>
            <person name="Gold S.E."/>
            <person name="Thomma B.P.H.J."/>
            <person name="Chen Z."/>
            <person name="Henrissat B."/>
            <person name="Lee Y.-H."/>
            <person name="Park J."/>
            <person name="Garcia-Pedrajas M.D."/>
            <person name="Barbara D.J."/>
            <person name="Anchieta A."/>
            <person name="de Jonge R."/>
            <person name="Santhanam P."/>
            <person name="Maruthachalam K."/>
            <person name="Atallah Z."/>
            <person name="Amyotte S.G."/>
            <person name="Paz Z."/>
            <person name="Inderbitzin P."/>
            <person name="Hayes R.J."/>
            <person name="Heiman D.I."/>
            <person name="Young S."/>
            <person name="Zeng Q."/>
            <person name="Engels R."/>
            <person name="Galagan J."/>
            <person name="Cuomo C.A."/>
            <person name="Dobinson K.F."/>
            <person name="Ma L.-J."/>
        </authorList>
    </citation>
    <scope>NUCLEOTIDE SEQUENCE [LARGE SCALE GENOMIC DNA]</scope>
    <source>
        <strain evidence="12">VaMs.102 / ATCC MYA-4576 / FGSC 10136</strain>
    </source>
</reference>
<feature type="region of interest" description="Disordered" evidence="9">
    <location>
        <begin position="29"/>
        <end position="85"/>
    </location>
</feature>
<dbReference type="InterPro" id="IPR010997">
    <property type="entry name" value="HRDC-like_sf"/>
</dbReference>
<name>C9SGG4_VERA1</name>
<dbReference type="PANTHER" id="PTHR12124:SF47">
    <property type="entry name" value="EXOSOME COMPONENT 10"/>
    <property type="match status" value="1"/>
</dbReference>
<dbReference type="GO" id="GO:0000176">
    <property type="term" value="C:nuclear exosome (RNase complex)"/>
    <property type="evidence" value="ECO:0007669"/>
    <property type="project" value="InterPro"/>
</dbReference>
<evidence type="ECO:0000313" key="11">
    <source>
        <dbReference type="EMBL" id="EEY17504.1"/>
    </source>
</evidence>
<dbReference type="OMA" id="EHEIVRM"/>
<dbReference type="InterPro" id="IPR044876">
    <property type="entry name" value="HRDC_dom_sf"/>
</dbReference>
<dbReference type="STRING" id="526221.C9SGG4"/>
<dbReference type="SMART" id="SM00474">
    <property type="entry name" value="35EXOc"/>
    <property type="match status" value="1"/>
</dbReference>
<dbReference type="Pfam" id="PF08066">
    <property type="entry name" value="PMC2NT"/>
    <property type="match status" value="1"/>
</dbReference>
<dbReference type="Gene3D" id="3.30.420.10">
    <property type="entry name" value="Ribonuclease H-like superfamily/Ribonuclease H"/>
    <property type="match status" value="1"/>
</dbReference>
<keyword evidence="12" id="KW-1185">Reference proteome</keyword>
<comment type="subcellular location">
    <subcellularLocation>
        <location evidence="1">Nucleus</location>
    </subcellularLocation>
</comment>
<feature type="compositionally biased region" description="Low complexity" evidence="9">
    <location>
        <begin position="670"/>
        <end position="679"/>
    </location>
</feature>
<accession>C9SGG4</accession>
<dbReference type="KEGG" id="val:VDBG_03613"/>
<dbReference type="GeneID" id="9532346"/>
<dbReference type="GO" id="GO:0003727">
    <property type="term" value="F:single-stranded RNA binding"/>
    <property type="evidence" value="ECO:0007669"/>
    <property type="project" value="TreeGrafter"/>
</dbReference>
<dbReference type="Gene3D" id="1.10.150.80">
    <property type="entry name" value="HRDC domain"/>
    <property type="match status" value="1"/>
</dbReference>
<evidence type="ECO:0000256" key="7">
    <source>
        <dbReference type="ARBA" id="ARBA00023242"/>
    </source>
</evidence>
<dbReference type="InterPro" id="IPR002121">
    <property type="entry name" value="HRDC_dom"/>
</dbReference>
<feature type="region of interest" description="Disordered" evidence="9">
    <location>
        <begin position="652"/>
        <end position="894"/>
    </location>
</feature>
<evidence type="ECO:0000256" key="5">
    <source>
        <dbReference type="ARBA" id="ARBA00022835"/>
    </source>
</evidence>
<feature type="region of interest" description="Disordered" evidence="9">
    <location>
        <begin position="212"/>
        <end position="235"/>
    </location>
</feature>
<feature type="compositionally biased region" description="Acidic residues" evidence="9">
    <location>
        <begin position="698"/>
        <end position="736"/>
    </location>
</feature>
<dbReference type="GO" id="GO:0071036">
    <property type="term" value="P:nuclear polyadenylation-dependent snoRNA catabolic process"/>
    <property type="evidence" value="ECO:0007669"/>
    <property type="project" value="TreeGrafter"/>
</dbReference>
<dbReference type="HOGENOM" id="CLU_010129_0_0_1"/>
<evidence type="ECO:0000256" key="2">
    <source>
        <dbReference type="ARBA" id="ARBA00022552"/>
    </source>
</evidence>
<evidence type="ECO:0000256" key="4">
    <source>
        <dbReference type="ARBA" id="ARBA00022801"/>
    </source>
</evidence>
<dbReference type="GO" id="GO:0071040">
    <property type="term" value="P:nuclear polyadenylation-dependent antisense transcript catabolic process"/>
    <property type="evidence" value="ECO:0007669"/>
    <property type="project" value="TreeGrafter"/>
</dbReference>
<dbReference type="EMBL" id="DS985217">
    <property type="protein sequence ID" value="EEY17504.1"/>
    <property type="molecule type" value="Genomic_DNA"/>
</dbReference>
<organism evidence="12">
    <name type="scientific">Verticillium alfalfae (strain VaMs.102 / ATCC MYA-4576 / FGSC 10136)</name>
    <name type="common">Verticillium wilt of alfalfa</name>
    <name type="synonym">Verticillium albo-atrum</name>
    <dbReference type="NCBI Taxonomy" id="526221"/>
    <lineage>
        <taxon>Eukaryota</taxon>
        <taxon>Fungi</taxon>
        <taxon>Dikarya</taxon>
        <taxon>Ascomycota</taxon>
        <taxon>Pezizomycotina</taxon>
        <taxon>Sordariomycetes</taxon>
        <taxon>Hypocreomycetidae</taxon>
        <taxon>Glomerellales</taxon>
        <taxon>Plectosphaerellaceae</taxon>
        <taxon>Verticillium</taxon>
    </lineage>
</organism>
<dbReference type="InterPro" id="IPR002562">
    <property type="entry name" value="3'-5'_exonuclease_dom"/>
</dbReference>
<dbReference type="GO" id="GO:0000467">
    <property type="term" value="P:exonucleolytic trimming to generate mature 3'-end of 5.8S rRNA from tricistronic rRNA transcript (SSU-rRNA, 5.8S rRNA, LSU-rRNA)"/>
    <property type="evidence" value="ECO:0007669"/>
    <property type="project" value="InterPro"/>
</dbReference>
<evidence type="ECO:0000256" key="6">
    <source>
        <dbReference type="ARBA" id="ARBA00022839"/>
    </source>
</evidence>
<evidence type="ECO:0000256" key="1">
    <source>
        <dbReference type="ARBA" id="ARBA00004123"/>
    </source>
</evidence>
<dbReference type="OrthoDB" id="2250022at2759"/>
<dbReference type="FunFam" id="3.30.420.10:FF:000059">
    <property type="entry name" value="Exosome complex exonuclease Rrp6"/>
    <property type="match status" value="1"/>
</dbReference>
<keyword evidence="4" id="KW-0378">Hydrolase</keyword>
<dbReference type="SUPFAM" id="SSF53098">
    <property type="entry name" value="Ribonuclease H-like"/>
    <property type="match status" value="1"/>
</dbReference>
<feature type="compositionally biased region" description="Low complexity" evidence="9">
    <location>
        <begin position="70"/>
        <end position="83"/>
    </location>
</feature>
<dbReference type="SMART" id="SM00341">
    <property type="entry name" value="HRDC"/>
    <property type="match status" value="1"/>
</dbReference>
<keyword evidence="7" id="KW-0539">Nucleus</keyword>
<keyword evidence="6 11" id="KW-0269">Exonuclease</keyword>
<dbReference type="Pfam" id="PF00570">
    <property type="entry name" value="HRDC"/>
    <property type="match status" value="1"/>
</dbReference>
<dbReference type="Proteomes" id="UP000008698">
    <property type="component" value="Unassembled WGS sequence"/>
</dbReference>
<dbReference type="GO" id="GO:0000166">
    <property type="term" value="F:nucleotide binding"/>
    <property type="evidence" value="ECO:0007669"/>
    <property type="project" value="InterPro"/>
</dbReference>
<keyword evidence="5" id="KW-0271">Exosome</keyword>
<comment type="similarity">
    <text evidence="8">Belongs to the exosome component 10/RRP6 family.</text>
</comment>
<dbReference type="eggNOG" id="KOG2206">
    <property type="taxonomic scope" value="Eukaryota"/>
</dbReference>
<evidence type="ECO:0000256" key="8">
    <source>
        <dbReference type="ARBA" id="ARBA00043957"/>
    </source>
</evidence>
<protein>
    <submittedName>
        <fullName evidence="11">3'-5' exonuclease domain-containing protein</fullName>
    </submittedName>
</protein>
<proteinExistence type="inferred from homology"/>
<feature type="compositionally biased region" description="Basic and acidic residues" evidence="9">
    <location>
        <begin position="805"/>
        <end position="830"/>
    </location>
</feature>
<dbReference type="InterPro" id="IPR049559">
    <property type="entry name" value="Rrp6p-like_exo"/>
</dbReference>
<feature type="compositionally biased region" description="Basic residues" evidence="9">
    <location>
        <begin position="745"/>
        <end position="760"/>
    </location>
</feature>
<evidence type="ECO:0000256" key="9">
    <source>
        <dbReference type="SAM" id="MobiDB-lite"/>
    </source>
</evidence>
<evidence type="ECO:0000256" key="3">
    <source>
        <dbReference type="ARBA" id="ARBA00022722"/>
    </source>
</evidence>
<feature type="compositionally biased region" description="Basic and acidic residues" evidence="9">
    <location>
        <begin position="224"/>
        <end position="235"/>
    </location>
</feature>
<dbReference type="RefSeq" id="XP_003005660.1">
    <property type="nucleotide sequence ID" value="XM_003005614.1"/>
</dbReference>
<dbReference type="PROSITE" id="PS50967">
    <property type="entry name" value="HRDC"/>
    <property type="match status" value="1"/>
</dbReference>
<dbReference type="InterPro" id="IPR012337">
    <property type="entry name" value="RNaseH-like_sf"/>
</dbReference>
<dbReference type="GO" id="GO:0005730">
    <property type="term" value="C:nucleolus"/>
    <property type="evidence" value="ECO:0007669"/>
    <property type="project" value="TreeGrafter"/>
</dbReference>
<dbReference type="InterPro" id="IPR045092">
    <property type="entry name" value="Rrp6-like"/>
</dbReference>
<dbReference type="PANTHER" id="PTHR12124">
    <property type="entry name" value="POLYMYOSITIS/SCLERODERMA AUTOANTIGEN-RELATED"/>
    <property type="match status" value="1"/>
</dbReference>
<dbReference type="GO" id="GO:0071037">
    <property type="term" value="P:nuclear polyadenylation-dependent snRNA catabolic process"/>
    <property type="evidence" value="ECO:0007669"/>
    <property type="project" value="TreeGrafter"/>
</dbReference>
<evidence type="ECO:0000259" key="10">
    <source>
        <dbReference type="PROSITE" id="PS50967"/>
    </source>
</evidence>
<dbReference type="InterPro" id="IPR012588">
    <property type="entry name" value="Exosome-assoc_fac_Rrp6_N"/>
</dbReference>
<dbReference type="GO" id="GO:0071038">
    <property type="term" value="P:TRAMP-dependent tRNA surveillance pathway"/>
    <property type="evidence" value="ECO:0007669"/>
    <property type="project" value="TreeGrafter"/>
</dbReference>
<dbReference type="GO" id="GO:0000175">
    <property type="term" value="F:3'-5'-RNA exonuclease activity"/>
    <property type="evidence" value="ECO:0007669"/>
    <property type="project" value="InterPro"/>
</dbReference>
<sequence>MHLTISGESEDVILSHLKVDPLRYDFLTKPTSTPKARQGRSHRNLRPSSSPWLLPTSRPCRTRCRRRSSRPSSLPTASPPRTSLFQRTVDPSVADELDETTARLLGLSHKLLKSAAEVCGQGSVPELEDADDVDMHWRKIVDVLDNVLEKADRSIDEFTGVLKRKDAPTETTPNAKKPRTALASNMRNANMAKPQLEFERAIDNTSWKPVLSKKPNASVPLEESLARDSADSGSKHPYETEILAANYPEQVYQKAEPILYHPVKSTTAKWVDTYEGVLEMLGELKKAKEIAVDLEHHDTRTYAGLLSLMQISTRDQDWIVDTLKPWRHQLEVLNEVFTNPKIVKVFHGAHMDMQWLQRDLGLYINGLFDTFFAAEILGYPQRSLAYLLKRFVDFDADKKYQMADWRIRPLPEEMFYYARSDTHYLLYIFDRIRNELLDASDRSKPETDIIQQVLQKSKELSLSRYEGLDFDPETGHGSRGWYGVLLKNPMPLSGKQFAAYRAIWKWRDDTARRLDESTGYVLPNAAIAEIARHMPPDAKALHSLIHSNSIIAKRNVGEIWAAFKKGRDEGDDSQSLLRFFQNDTSSSTTTRRATQKLSERAADVPDDVQSGKLSRSQLFGDVPISSKWEASLTSRPQGYVLLPWQRIMQEAGHKALSTSEDVEMADKQPESAAPAAPAQEEPDREFTLRSGLKRKQVEEEEEESGSSSEDEDEDEDEDDKDSSDVEEAIEIEDEEAKLERERKERKTAKLQRKAAKRAAKKAQAEASEAELEESSDAKTGRKSASASEPDFEGADKAEKKRKKLEKAERKAAKEAKKQAKAARKAEEEAAKAAAGAPEAFDYSNASSVLHAGRNAGGGVQKERFDPYSKTGEDGPKGARKAPPLHGNRSATFRK</sequence>
<dbReference type="Pfam" id="PF01612">
    <property type="entry name" value="DNA_pol_A_exo1"/>
    <property type="match status" value="1"/>
</dbReference>
<dbReference type="SUPFAM" id="SSF47819">
    <property type="entry name" value="HRDC-like"/>
    <property type="match status" value="1"/>
</dbReference>
<feature type="compositionally biased region" description="Basic residues" evidence="9">
    <location>
        <begin position="60"/>
        <end position="69"/>
    </location>
</feature>
<dbReference type="AlphaFoldDB" id="C9SGG4"/>
<feature type="compositionally biased region" description="Basic and acidic residues" evidence="9">
    <location>
        <begin position="860"/>
        <end position="876"/>
    </location>
</feature>
<dbReference type="GO" id="GO:0071051">
    <property type="term" value="P:poly(A)-dependent snoRNA 3'-end processing"/>
    <property type="evidence" value="ECO:0007669"/>
    <property type="project" value="TreeGrafter"/>
</dbReference>
<dbReference type="GO" id="GO:0071044">
    <property type="term" value="P:histone mRNA catabolic process"/>
    <property type="evidence" value="ECO:0007669"/>
    <property type="project" value="TreeGrafter"/>
</dbReference>
<dbReference type="CDD" id="cd06147">
    <property type="entry name" value="Rrp6p_like_exo"/>
    <property type="match status" value="1"/>
</dbReference>
<keyword evidence="2" id="KW-0698">rRNA processing</keyword>
<dbReference type="GO" id="GO:0071039">
    <property type="term" value="P:nuclear polyadenylation-dependent CUT catabolic process"/>
    <property type="evidence" value="ECO:0007669"/>
    <property type="project" value="TreeGrafter"/>
</dbReference>